<evidence type="ECO:0000256" key="3">
    <source>
        <dbReference type="ARBA" id="ARBA00022475"/>
    </source>
</evidence>
<dbReference type="GO" id="GO:0005886">
    <property type="term" value="C:plasma membrane"/>
    <property type="evidence" value="ECO:0007669"/>
    <property type="project" value="UniProtKB-SubCell"/>
</dbReference>
<dbReference type="RefSeq" id="WP_074750494.1">
    <property type="nucleotide sequence ID" value="NZ_CAXVJC010000004.1"/>
</dbReference>
<evidence type="ECO:0000256" key="4">
    <source>
        <dbReference type="ARBA" id="ARBA00022692"/>
    </source>
</evidence>
<comment type="subcellular location">
    <subcellularLocation>
        <location evidence="1">Cell membrane</location>
        <topology evidence="1">Multi-pass membrane protein</topology>
    </subcellularLocation>
</comment>
<evidence type="ECO:0000256" key="6">
    <source>
        <dbReference type="ARBA" id="ARBA00023136"/>
    </source>
</evidence>
<accession>A0A1I4FPG2</accession>
<dbReference type="InterPro" id="IPR011701">
    <property type="entry name" value="MFS"/>
</dbReference>
<evidence type="ECO:0000313" key="9">
    <source>
        <dbReference type="EMBL" id="SFL19210.1"/>
    </source>
</evidence>
<feature type="transmembrane region" description="Helical" evidence="7">
    <location>
        <begin position="355"/>
        <end position="377"/>
    </location>
</feature>
<dbReference type="PANTHER" id="PTHR23501">
    <property type="entry name" value="MAJOR FACILITATOR SUPERFAMILY"/>
    <property type="match status" value="1"/>
</dbReference>
<feature type="transmembrane region" description="Helical" evidence="7">
    <location>
        <begin position="220"/>
        <end position="241"/>
    </location>
</feature>
<dbReference type="PRINTS" id="PR01036">
    <property type="entry name" value="TCRTETB"/>
</dbReference>
<feature type="transmembrane region" description="Helical" evidence="7">
    <location>
        <begin position="138"/>
        <end position="155"/>
    </location>
</feature>
<proteinExistence type="predicted"/>
<feature type="transmembrane region" description="Helical" evidence="7">
    <location>
        <begin position="295"/>
        <end position="316"/>
    </location>
</feature>
<dbReference type="InterPro" id="IPR004638">
    <property type="entry name" value="EmrB-like"/>
</dbReference>
<evidence type="ECO:0000256" key="5">
    <source>
        <dbReference type="ARBA" id="ARBA00022989"/>
    </source>
</evidence>
<dbReference type="FunFam" id="1.20.1720.10:FF:000004">
    <property type="entry name" value="EmrB/QacA family drug resistance transporter"/>
    <property type="match status" value="1"/>
</dbReference>
<dbReference type="OrthoDB" id="9812221at2"/>
<feature type="transmembrane region" description="Helical" evidence="7">
    <location>
        <begin position="194"/>
        <end position="214"/>
    </location>
</feature>
<dbReference type="PROSITE" id="PS50850">
    <property type="entry name" value="MFS"/>
    <property type="match status" value="1"/>
</dbReference>
<keyword evidence="4 7" id="KW-0812">Transmembrane</keyword>
<dbReference type="EMBL" id="FOTJ01000002">
    <property type="protein sequence ID" value="SFL19210.1"/>
    <property type="molecule type" value="Genomic_DNA"/>
</dbReference>
<dbReference type="InterPro" id="IPR036259">
    <property type="entry name" value="MFS_trans_sf"/>
</dbReference>
<keyword evidence="5 7" id="KW-1133">Transmembrane helix</keyword>
<feature type="transmembrane region" description="Helical" evidence="7">
    <location>
        <begin position="262"/>
        <end position="283"/>
    </location>
</feature>
<dbReference type="GO" id="GO:0022857">
    <property type="term" value="F:transmembrane transporter activity"/>
    <property type="evidence" value="ECO:0007669"/>
    <property type="project" value="InterPro"/>
</dbReference>
<gene>
    <name evidence="9" type="ORF">SAMN05216438_10288</name>
</gene>
<reference evidence="9 10" key="1">
    <citation type="submission" date="2016-10" db="EMBL/GenBank/DDBJ databases">
        <authorList>
            <person name="de Groot N.N."/>
        </authorList>
    </citation>
    <scope>NUCLEOTIDE SEQUENCE [LARGE SCALE GENOMIC DNA]</scope>
    <source>
        <strain evidence="9 10">M79</strain>
    </source>
</reference>
<feature type="transmembrane region" description="Helical" evidence="7">
    <location>
        <begin position="74"/>
        <end position="101"/>
    </location>
</feature>
<evidence type="ECO:0000256" key="1">
    <source>
        <dbReference type="ARBA" id="ARBA00004651"/>
    </source>
</evidence>
<feature type="transmembrane region" description="Helical" evidence="7">
    <location>
        <begin position="398"/>
        <end position="420"/>
    </location>
</feature>
<feature type="transmembrane region" description="Helical" evidence="7">
    <location>
        <begin position="7"/>
        <end position="31"/>
    </location>
</feature>
<dbReference type="Gene3D" id="1.20.1250.20">
    <property type="entry name" value="MFS general substrate transporter like domains"/>
    <property type="match status" value="1"/>
</dbReference>
<dbReference type="AlphaFoldDB" id="A0A1I4FPG2"/>
<dbReference type="SUPFAM" id="SSF103473">
    <property type="entry name" value="MFS general substrate transporter"/>
    <property type="match status" value="1"/>
</dbReference>
<protein>
    <submittedName>
        <fullName evidence="9">Drug resistance transporter, EmrB/QacA subfamily</fullName>
    </submittedName>
</protein>
<keyword evidence="3" id="KW-1003">Cell membrane</keyword>
<evidence type="ECO:0000313" key="10">
    <source>
        <dbReference type="Proteomes" id="UP000181969"/>
    </source>
</evidence>
<dbReference type="Pfam" id="PF07690">
    <property type="entry name" value="MFS_1"/>
    <property type="match status" value="1"/>
</dbReference>
<dbReference type="InterPro" id="IPR020846">
    <property type="entry name" value="MFS_dom"/>
</dbReference>
<evidence type="ECO:0000256" key="2">
    <source>
        <dbReference type="ARBA" id="ARBA00022448"/>
    </source>
</evidence>
<evidence type="ECO:0000256" key="7">
    <source>
        <dbReference type="SAM" id="Phobius"/>
    </source>
</evidence>
<name>A0A1I4FPG2_9LACT</name>
<dbReference type="Gene3D" id="1.20.1720.10">
    <property type="entry name" value="Multidrug resistance protein D"/>
    <property type="match status" value="1"/>
</dbReference>
<feature type="transmembrane region" description="Helical" evidence="7">
    <location>
        <begin position="328"/>
        <end position="349"/>
    </location>
</feature>
<feature type="domain" description="Major facilitator superfamily (MFS) profile" evidence="8">
    <location>
        <begin position="9"/>
        <end position="485"/>
    </location>
</feature>
<keyword evidence="6 7" id="KW-0472">Membrane</keyword>
<organism evidence="9 10">
    <name type="scientific">Lactococcus garvieae</name>
    <dbReference type="NCBI Taxonomy" id="1363"/>
    <lineage>
        <taxon>Bacteria</taxon>
        <taxon>Bacillati</taxon>
        <taxon>Bacillota</taxon>
        <taxon>Bacilli</taxon>
        <taxon>Lactobacillales</taxon>
        <taxon>Streptococcaceae</taxon>
        <taxon>Lactococcus</taxon>
    </lineage>
</organism>
<feature type="transmembrane region" description="Helical" evidence="7">
    <location>
        <begin position="107"/>
        <end position="126"/>
    </location>
</feature>
<dbReference type="Proteomes" id="UP000181969">
    <property type="component" value="Unassembled WGS sequence"/>
</dbReference>
<evidence type="ECO:0000259" key="8">
    <source>
        <dbReference type="PROSITE" id="PS50850"/>
    </source>
</evidence>
<sequence length="486" mass="53322">MKRKEHLAIVIAIFIATFMTSVEVTIVTTAMPTIISQLKGLELQSWVFAIYLLISAIATPIYGKLADNLGRKNIFIFGLVSFVIGSILCGIAPNMLFLIIFRAIQGIGAGAVMPLTFTIIADLFDFEERAKIMALNNTAWAISALVGPLLGGWIVDTLGWHWVFFINVPLGLITLLLTIFGYKDVHEKTAKQPMDWAGIASLSVLLVSLLLMFQEMSASTINWLLEVVLLFLIVAASIIFIRTEKKAVDPLFNLEMFKTRTFSIQIIISMLLSGCLIAFNIYFPIWLQAIYRVPAFVAGLALTPTSLFWMVTSFFVGFLLRRFAPKRLYAVLVGILILVYIPLVISSVAFPIEGFYIISAFTGSVMGIILSTTTLLAQKMVPAEMVGQASSLVVLGRTLGQAMMTGILGLAFSLGINAGLSKFPEVTFKNVNEFISTASNAVVPEKIHGQLEQIVLGALHNVFFLALLLCVITFVVNLFDDGKLRA</sequence>
<dbReference type="NCBIfam" id="TIGR00711">
    <property type="entry name" value="efflux_EmrB"/>
    <property type="match status" value="1"/>
</dbReference>
<feature type="transmembrane region" description="Helical" evidence="7">
    <location>
        <begin position="458"/>
        <end position="479"/>
    </location>
</feature>
<keyword evidence="2" id="KW-0813">Transport</keyword>
<feature type="transmembrane region" description="Helical" evidence="7">
    <location>
        <begin position="43"/>
        <end position="62"/>
    </location>
</feature>
<feature type="transmembrane region" description="Helical" evidence="7">
    <location>
        <begin position="161"/>
        <end position="182"/>
    </location>
</feature>
<dbReference type="PANTHER" id="PTHR23501:SF191">
    <property type="entry name" value="VACUOLAR BASIC AMINO ACID TRANSPORTER 4"/>
    <property type="match status" value="1"/>
</dbReference>